<feature type="signal peptide" evidence="2">
    <location>
        <begin position="1"/>
        <end position="19"/>
    </location>
</feature>
<sequence length="322" mass="36078">MMRVLLALVGLMGCFVTEAVDMPDLRYLKAYFSANCTGPFHEFFDYSPELSIQGIDNSINSILFTGNWILYADNFYNIEGLGGTYGHWFGVNHCSNLVSPIAGAASSLRYAGSPYGIDDVYYNLYDGLGYAGDEFRSNTDAETVGYMDMRTTSININGQSPWTFYTGLQFTGEAVCLYPNYVVADKNIQLRYAGVNTVTYLGIPDNSIRSVAKGCLTDNVYRGARSSVGHGGAEPLEHFNLEHTNLEDNNLEHSNVGDDKLEHTDLELNNLEHTNLEDSNMKRSNMKRSNMEHSNLEHSNLEHDNLEHTNMERHELEQEDGV</sequence>
<keyword evidence="3" id="KW-1185">Reference proteome</keyword>
<evidence type="ECO:0000256" key="1">
    <source>
        <dbReference type="SAM" id="MobiDB-lite"/>
    </source>
</evidence>
<gene>
    <name evidence="4" type="primary">LOC108665750</name>
</gene>
<feature type="chain" id="PRO_5034646735" evidence="2">
    <location>
        <begin position="20"/>
        <end position="322"/>
    </location>
</feature>
<evidence type="ECO:0000256" key="2">
    <source>
        <dbReference type="SAM" id="SignalP"/>
    </source>
</evidence>
<dbReference type="Pfam" id="PF00805">
    <property type="entry name" value="Pentapeptide"/>
    <property type="match status" value="1"/>
</dbReference>
<evidence type="ECO:0000313" key="4">
    <source>
        <dbReference type="RefSeq" id="XP_018008032.1"/>
    </source>
</evidence>
<dbReference type="InterPro" id="IPR001646">
    <property type="entry name" value="5peptide_repeat"/>
</dbReference>
<dbReference type="OrthoDB" id="6381640at2759"/>
<feature type="region of interest" description="Disordered" evidence="1">
    <location>
        <begin position="302"/>
        <end position="322"/>
    </location>
</feature>
<proteinExistence type="predicted"/>
<keyword evidence="2" id="KW-0732">Signal</keyword>
<dbReference type="Proteomes" id="UP000694843">
    <property type="component" value="Unplaced"/>
</dbReference>
<accession>A0A8B7N2F9</accession>
<dbReference type="GeneID" id="108665750"/>
<feature type="compositionally biased region" description="Basic and acidic residues" evidence="1">
    <location>
        <begin position="302"/>
        <end position="316"/>
    </location>
</feature>
<protein>
    <submittedName>
        <fullName evidence="4">Uncharacterized protein LOC108665750</fullName>
    </submittedName>
</protein>
<dbReference type="AlphaFoldDB" id="A0A8B7N2F9"/>
<dbReference type="RefSeq" id="XP_018008032.1">
    <property type="nucleotide sequence ID" value="XM_018152543.1"/>
</dbReference>
<dbReference type="Gene3D" id="2.160.20.80">
    <property type="entry name" value="E3 ubiquitin-protein ligase SopA"/>
    <property type="match status" value="1"/>
</dbReference>
<reference evidence="4" key="1">
    <citation type="submission" date="2025-08" db="UniProtKB">
        <authorList>
            <consortium name="RefSeq"/>
        </authorList>
    </citation>
    <scope>IDENTIFICATION</scope>
    <source>
        <tissue evidence="4">Whole organism</tissue>
    </source>
</reference>
<dbReference type="KEGG" id="hazt:108665750"/>
<dbReference type="SUPFAM" id="SSF141571">
    <property type="entry name" value="Pentapeptide repeat-like"/>
    <property type="match status" value="1"/>
</dbReference>
<evidence type="ECO:0000313" key="3">
    <source>
        <dbReference type="Proteomes" id="UP000694843"/>
    </source>
</evidence>
<organism evidence="3 4">
    <name type="scientific">Hyalella azteca</name>
    <name type="common">Amphipod</name>
    <dbReference type="NCBI Taxonomy" id="294128"/>
    <lineage>
        <taxon>Eukaryota</taxon>
        <taxon>Metazoa</taxon>
        <taxon>Ecdysozoa</taxon>
        <taxon>Arthropoda</taxon>
        <taxon>Crustacea</taxon>
        <taxon>Multicrustacea</taxon>
        <taxon>Malacostraca</taxon>
        <taxon>Eumalacostraca</taxon>
        <taxon>Peracarida</taxon>
        <taxon>Amphipoda</taxon>
        <taxon>Senticaudata</taxon>
        <taxon>Talitrida</taxon>
        <taxon>Talitroidea</taxon>
        <taxon>Hyalellidae</taxon>
        <taxon>Hyalella</taxon>
    </lineage>
</organism>
<name>A0A8B7N2F9_HYAAZ</name>